<accession>A0A132MIZ5</accession>
<organism evidence="2 7">
    <name type="scientific">Carbonactinospora thermoautotrophica</name>
    <dbReference type="NCBI Taxonomy" id="1469144"/>
    <lineage>
        <taxon>Bacteria</taxon>
        <taxon>Bacillati</taxon>
        <taxon>Actinomycetota</taxon>
        <taxon>Actinomycetes</taxon>
        <taxon>Kitasatosporales</taxon>
        <taxon>Carbonactinosporaceae</taxon>
        <taxon>Carbonactinospora</taxon>
    </lineage>
</organism>
<evidence type="ECO:0000313" key="6">
    <source>
        <dbReference type="Proteomes" id="UP000070598"/>
    </source>
</evidence>
<dbReference type="Gene3D" id="1.20.1290.10">
    <property type="entry name" value="AhpD-like"/>
    <property type="match status" value="1"/>
</dbReference>
<dbReference type="STRING" id="1469144.LI90_93"/>
<evidence type="ECO:0000313" key="5">
    <source>
        <dbReference type="Proteomes" id="UP000070188"/>
    </source>
</evidence>
<dbReference type="Proteomes" id="UP000070659">
    <property type="component" value="Unassembled WGS sequence"/>
</dbReference>
<dbReference type="AlphaFoldDB" id="A0A132MIZ5"/>
<proteinExistence type="predicted"/>
<reference evidence="5" key="3">
    <citation type="submission" date="2015-04" db="EMBL/GenBank/DDBJ databases">
        <title>Physiological reanalysis, assessment of diazotrophy, and genome sequences of multiple isolates of Streptomyces thermoautotrophicus.</title>
        <authorList>
            <person name="MacKellar D.C."/>
            <person name="Lieber L."/>
            <person name="Norman J."/>
            <person name="Bolger A."/>
            <person name="Tobin C."/>
            <person name="Murray J.W."/>
            <person name="Chang R."/>
            <person name="Ford T."/>
            <person name="Nguyen P.Q."/>
            <person name="Woodward J."/>
            <person name="Permingeat H."/>
            <person name="Joshi N.S."/>
            <person name="Silver P.A."/>
            <person name="Usadel B."/>
            <person name="Rutherford A.W."/>
            <person name="Friesen M."/>
            <person name="Prell J."/>
        </authorList>
    </citation>
    <scope>NUCLEOTIDE SEQUENCE [LARGE SCALE GENOMIC DNA]</scope>
    <source>
        <strain evidence="5">H1</strain>
    </source>
</reference>
<dbReference type="OrthoDB" id="5118386at2"/>
<reference evidence="3" key="4">
    <citation type="submission" date="2015-04" db="EMBL/GenBank/DDBJ databases">
        <title>Physiological reanalysis, assessment of diazotrophy, and genome sequences of multiple isolates of Streptomyces thermoautotrophicus.</title>
        <authorList>
            <person name="MacKellar D.C."/>
            <person name="Lieber L."/>
            <person name="Norman J."/>
            <person name="Bolger A."/>
            <person name="Tobin C."/>
            <person name="Murray J.W."/>
            <person name="Woodward J."/>
            <person name="Friesen M."/>
            <person name="Prell J."/>
        </authorList>
    </citation>
    <scope>NUCLEOTIDE SEQUENCE [LARGE SCALE GENOMIC DNA]</scope>
    <source>
        <strain evidence="3">H1</strain>
    </source>
</reference>
<name>A0A132MIZ5_9ACTN</name>
<dbReference type="EMBL" id="JYIK01000668">
    <property type="protein sequence ID" value="KWX09969.1"/>
    <property type="molecule type" value="Genomic_DNA"/>
</dbReference>
<reference evidence="2 7" key="1">
    <citation type="submission" date="2015-02" db="EMBL/GenBank/DDBJ databases">
        <title>Physiological reanalysis, assessment of diazotrophy, and genome sequences of multiple isolates of Streptomyces thermoautotrophicus.</title>
        <authorList>
            <person name="MacKellar D.C."/>
            <person name="Lieber L."/>
            <person name="Norman J."/>
            <person name="Bolger A."/>
            <person name="Tobin C."/>
            <person name="Murray J.W."/>
            <person name="Prell J."/>
        </authorList>
    </citation>
    <scope>NUCLEOTIDE SEQUENCE [LARGE SCALE GENOMIC DNA]</scope>
    <source>
        <strain evidence="2 7">UBT1</strain>
    </source>
</reference>
<feature type="domain" description="Carboxymuconolactone decarboxylase-like" evidence="1">
    <location>
        <begin position="20"/>
        <end position="97"/>
    </location>
</feature>
<reference evidence="6" key="2">
    <citation type="submission" date="2015-02" db="EMBL/GenBank/DDBJ databases">
        <title>Physiological reanalysis, assessment of diazotrophy, and genome sequences of multiple isolates of Streptomyces thermoautotrophicus.</title>
        <authorList>
            <person name="MacKellar D.C."/>
            <person name="Lieber L."/>
            <person name="Norman J."/>
            <person name="Bolger A."/>
            <person name="Tobin C."/>
            <person name="Murray J.W."/>
            <person name="Friesen M."/>
            <person name="Prell J."/>
        </authorList>
    </citation>
    <scope>NUCLEOTIDE SEQUENCE [LARGE SCALE GENOMIC DNA]</scope>
    <source>
        <strain evidence="6">UBT1</strain>
    </source>
</reference>
<dbReference type="Pfam" id="PF02627">
    <property type="entry name" value="CMD"/>
    <property type="match status" value="1"/>
</dbReference>
<dbReference type="SUPFAM" id="SSF69118">
    <property type="entry name" value="AhpD-like"/>
    <property type="match status" value="1"/>
</dbReference>
<gene>
    <name evidence="3" type="ORF">LI90_93</name>
    <name evidence="2" type="ORF">TH66_20400</name>
    <name evidence="4" type="ORF">TR74_06460</name>
</gene>
<dbReference type="PATRIC" id="fig|1469144.10.peg.161"/>
<evidence type="ECO:0000313" key="4">
    <source>
        <dbReference type="EMBL" id="KWX09969.1"/>
    </source>
</evidence>
<evidence type="ECO:0000313" key="7">
    <source>
        <dbReference type="Proteomes" id="UP000070659"/>
    </source>
</evidence>
<sequence length="114" mass="11909">MATQTPEQILDAVAHGDAPVLEQLAQMHIDTMENSGLDERTYHLVRLAALIALDSAPVSYLVNLGMARKAGVSATEVQGVFTAIAPIVGTARVASAAGSVLRALGMGEAIKKQR</sequence>
<dbReference type="InterPro" id="IPR003779">
    <property type="entry name" value="CMD-like"/>
</dbReference>
<dbReference type="InterPro" id="IPR029032">
    <property type="entry name" value="AhpD-like"/>
</dbReference>
<dbReference type="EMBL" id="JYIJ01000019">
    <property type="protein sequence ID" value="KWW97806.1"/>
    <property type="molecule type" value="Genomic_DNA"/>
</dbReference>
<evidence type="ECO:0000313" key="3">
    <source>
        <dbReference type="EMBL" id="KWW98472.1"/>
    </source>
</evidence>
<keyword evidence="5" id="KW-1185">Reference proteome</keyword>
<comment type="caution">
    <text evidence="2">The sequence shown here is derived from an EMBL/GenBank/DDBJ whole genome shotgun (WGS) entry which is preliminary data.</text>
</comment>
<dbReference type="RefSeq" id="WP_066883218.1">
    <property type="nucleotide sequence ID" value="NZ_JYIJ01000019.1"/>
</dbReference>
<protein>
    <submittedName>
        <fullName evidence="2">Carboxymuconolactone decarboxylase</fullName>
    </submittedName>
</protein>
<evidence type="ECO:0000259" key="1">
    <source>
        <dbReference type="Pfam" id="PF02627"/>
    </source>
</evidence>
<dbReference type="Proteomes" id="UP000070598">
    <property type="component" value="Unassembled WGS sequence"/>
</dbReference>
<dbReference type="EMBL" id="LAXD01000001">
    <property type="protein sequence ID" value="KWW98472.1"/>
    <property type="molecule type" value="Genomic_DNA"/>
</dbReference>
<dbReference type="Proteomes" id="UP000070188">
    <property type="component" value="Unassembled WGS sequence"/>
</dbReference>
<evidence type="ECO:0000313" key="2">
    <source>
        <dbReference type="EMBL" id="KWW97806.1"/>
    </source>
</evidence>
<dbReference type="GO" id="GO:0051920">
    <property type="term" value="F:peroxiredoxin activity"/>
    <property type="evidence" value="ECO:0007669"/>
    <property type="project" value="InterPro"/>
</dbReference>